<feature type="transmembrane region" description="Helical" evidence="7">
    <location>
        <begin position="346"/>
        <end position="366"/>
    </location>
</feature>
<dbReference type="RefSeq" id="WP_154574222.1">
    <property type="nucleotide sequence ID" value="NZ_JAQXGS010000048.1"/>
</dbReference>
<dbReference type="Gene3D" id="1.20.1250.20">
    <property type="entry name" value="MFS general substrate transporter like domains"/>
    <property type="match status" value="1"/>
</dbReference>
<evidence type="ECO:0000256" key="2">
    <source>
        <dbReference type="ARBA" id="ARBA00022448"/>
    </source>
</evidence>
<evidence type="ECO:0000313" key="9">
    <source>
        <dbReference type="EMBL" id="MST51779.1"/>
    </source>
</evidence>
<dbReference type="InterPro" id="IPR011701">
    <property type="entry name" value="MFS"/>
</dbReference>
<dbReference type="GO" id="GO:0005886">
    <property type="term" value="C:plasma membrane"/>
    <property type="evidence" value="ECO:0007669"/>
    <property type="project" value="UniProtKB-SubCell"/>
</dbReference>
<feature type="transmembrane region" description="Helical" evidence="7">
    <location>
        <begin position="280"/>
        <end position="298"/>
    </location>
</feature>
<keyword evidence="6 7" id="KW-0472">Membrane</keyword>
<dbReference type="AlphaFoldDB" id="A0A6L5Y500"/>
<dbReference type="InterPro" id="IPR036259">
    <property type="entry name" value="MFS_trans_sf"/>
</dbReference>
<dbReference type="EMBL" id="VUMZ01000004">
    <property type="protein sequence ID" value="MST51779.1"/>
    <property type="molecule type" value="Genomic_DNA"/>
</dbReference>
<accession>A0A6L5Y500</accession>
<keyword evidence="10" id="KW-1185">Reference proteome</keyword>
<dbReference type="GO" id="GO:0022857">
    <property type="term" value="F:transmembrane transporter activity"/>
    <property type="evidence" value="ECO:0007669"/>
    <property type="project" value="InterPro"/>
</dbReference>
<organism evidence="9 10">
    <name type="scientific">Hornefia butyriciproducens</name>
    <dbReference type="NCBI Taxonomy" id="2652293"/>
    <lineage>
        <taxon>Bacteria</taxon>
        <taxon>Bacillati</taxon>
        <taxon>Bacillota</taxon>
        <taxon>Clostridia</taxon>
        <taxon>Peptostreptococcales</taxon>
        <taxon>Anaerovoracaceae</taxon>
        <taxon>Hornefia</taxon>
    </lineage>
</organism>
<dbReference type="PANTHER" id="PTHR23517:SF3">
    <property type="entry name" value="INTEGRAL MEMBRANE TRANSPORT PROTEIN"/>
    <property type="match status" value="1"/>
</dbReference>
<reference evidence="9 10" key="1">
    <citation type="submission" date="2019-08" db="EMBL/GenBank/DDBJ databases">
        <title>In-depth cultivation of the pig gut microbiome towards novel bacterial diversity and tailored functional studies.</title>
        <authorList>
            <person name="Wylensek D."/>
            <person name="Hitch T.C.A."/>
            <person name="Clavel T."/>
        </authorList>
    </citation>
    <scope>NUCLEOTIDE SEQUENCE [LARGE SCALE GENOMIC DNA]</scope>
    <source>
        <strain evidence="9 10">WCA-MUC-591-APC-3H</strain>
    </source>
</reference>
<dbReference type="SUPFAM" id="SSF103473">
    <property type="entry name" value="MFS general substrate transporter"/>
    <property type="match status" value="1"/>
</dbReference>
<comment type="subcellular location">
    <subcellularLocation>
        <location evidence="1">Cell membrane</location>
        <topology evidence="1">Multi-pass membrane protein</topology>
    </subcellularLocation>
</comment>
<dbReference type="InterPro" id="IPR050171">
    <property type="entry name" value="MFS_Transporters"/>
</dbReference>
<feature type="transmembrane region" description="Helical" evidence="7">
    <location>
        <begin position="166"/>
        <end position="189"/>
    </location>
</feature>
<keyword evidence="2" id="KW-0813">Transport</keyword>
<feature type="transmembrane region" description="Helical" evidence="7">
    <location>
        <begin position="76"/>
        <end position="100"/>
    </location>
</feature>
<feature type="transmembrane region" description="Helical" evidence="7">
    <location>
        <begin position="372"/>
        <end position="395"/>
    </location>
</feature>
<evidence type="ECO:0000256" key="7">
    <source>
        <dbReference type="SAM" id="Phobius"/>
    </source>
</evidence>
<evidence type="ECO:0000259" key="8">
    <source>
        <dbReference type="PROSITE" id="PS50850"/>
    </source>
</evidence>
<feature type="domain" description="Major facilitator superfamily (MFS) profile" evidence="8">
    <location>
        <begin position="75"/>
        <end position="461"/>
    </location>
</feature>
<evidence type="ECO:0000256" key="1">
    <source>
        <dbReference type="ARBA" id="ARBA00004651"/>
    </source>
</evidence>
<keyword evidence="4 7" id="KW-0812">Transmembrane</keyword>
<dbReference type="PROSITE" id="PS50850">
    <property type="entry name" value="MFS"/>
    <property type="match status" value="1"/>
</dbReference>
<feature type="transmembrane region" description="Helical" evidence="7">
    <location>
        <begin position="438"/>
        <end position="457"/>
    </location>
</feature>
<name>A0A6L5Y500_9FIRM</name>
<protein>
    <submittedName>
        <fullName evidence="9">MFS transporter</fullName>
    </submittedName>
</protein>
<feature type="transmembrane region" description="Helical" evidence="7">
    <location>
        <begin position="201"/>
        <end position="223"/>
    </location>
</feature>
<dbReference type="PANTHER" id="PTHR23517">
    <property type="entry name" value="RESISTANCE PROTEIN MDTM, PUTATIVE-RELATED-RELATED"/>
    <property type="match status" value="1"/>
</dbReference>
<feature type="transmembrane region" description="Helical" evidence="7">
    <location>
        <begin position="141"/>
        <end position="160"/>
    </location>
</feature>
<gene>
    <name evidence="9" type="ORF">FYJ64_05565</name>
</gene>
<evidence type="ECO:0000256" key="3">
    <source>
        <dbReference type="ARBA" id="ARBA00022475"/>
    </source>
</evidence>
<proteinExistence type="predicted"/>
<feature type="transmembrane region" description="Helical" evidence="7">
    <location>
        <begin position="229"/>
        <end position="249"/>
    </location>
</feature>
<comment type="caution">
    <text evidence="9">The sequence shown here is derived from an EMBL/GenBank/DDBJ whole genome shotgun (WGS) entry which is preliminary data.</text>
</comment>
<evidence type="ECO:0000256" key="6">
    <source>
        <dbReference type="ARBA" id="ARBA00023136"/>
    </source>
</evidence>
<dbReference type="Proteomes" id="UP000474676">
    <property type="component" value="Unassembled WGS sequence"/>
</dbReference>
<dbReference type="Pfam" id="PF07690">
    <property type="entry name" value="MFS_1"/>
    <property type="match status" value="1"/>
</dbReference>
<keyword evidence="5 7" id="KW-1133">Transmembrane helix</keyword>
<feature type="transmembrane region" description="Helical" evidence="7">
    <location>
        <begin position="416"/>
        <end position="432"/>
    </location>
</feature>
<keyword evidence="3" id="KW-1003">Cell membrane</keyword>
<feature type="transmembrane region" description="Helical" evidence="7">
    <location>
        <begin position="318"/>
        <end position="339"/>
    </location>
</feature>
<evidence type="ECO:0000256" key="5">
    <source>
        <dbReference type="ARBA" id="ARBA00022989"/>
    </source>
</evidence>
<evidence type="ECO:0000313" key="10">
    <source>
        <dbReference type="Proteomes" id="UP000474676"/>
    </source>
</evidence>
<evidence type="ECO:0000256" key="4">
    <source>
        <dbReference type="ARBA" id="ARBA00022692"/>
    </source>
</evidence>
<sequence>MPECVNGNTQRMRSSGARMADVRRCIPLQRSDPNRTTSNPIRKSKADVEDLTIKTALLYSQIMNIFYQYKGLPSQIYYLSISRMITEMGVMFVFPFMSLLLTQRLGFTEIQAGYFLVFTSIGNMAGSLIGGKLCDEFGRRIVYSVLTMIIVISMLIGGWFCMHRIVVLFVFISYSATSALMPVVSAMIIDQSTENNRSECFSLLYLAGNIGCALGPILAGLLFYNHMPWVFYCQAFFFLAAFVLVITRIEDSYIPNRHRMQEHCEVSSESLLSVTLHRPVLLAFLLILVALTACYIEMDYVFPLQLNEAYGLNLGSKLSSGVWTLNGIAVLLLTPWIVAATKKNSALFNLIFAGTLFAVGYFLYSINVGRLIFIVAPFLWTAGEILLTTYSGVFIAEVSPDTHKGRCMSLYEFTRGIGKCIGPVIFGYVITYGSYRSAWVIVSVVCLTCSLLTYCLYRKNRSL</sequence>
<dbReference type="InterPro" id="IPR020846">
    <property type="entry name" value="MFS_dom"/>
</dbReference>
<feature type="transmembrane region" description="Helical" evidence="7">
    <location>
        <begin position="112"/>
        <end position="129"/>
    </location>
</feature>